<name>A0A1H9RIR9_9PSEU</name>
<keyword evidence="6" id="KW-1185">Reference proteome</keyword>
<protein>
    <recommendedName>
        <fullName evidence="7">Peptidase inhibitor family I36</fullName>
    </recommendedName>
</protein>
<dbReference type="EMBL" id="FOFV01000011">
    <property type="protein sequence ID" value="SER72636.1"/>
    <property type="molecule type" value="Genomic_DNA"/>
</dbReference>
<evidence type="ECO:0000313" key="6">
    <source>
        <dbReference type="Proteomes" id="UP000199503"/>
    </source>
</evidence>
<feature type="chain" id="PRO_5039603130" description="Peptidase inhibitor family I36" evidence="4">
    <location>
        <begin position="25"/>
        <end position="194"/>
    </location>
</feature>
<sequence>MISRSKVLAALAMAVAAMFTALPAANATHAGQPTVQELMYRCTSADYCQFKPYGAMEIFSGSRQLAGSGTNCTSGLMTRVINYSATTGTKNTFGVEISGSVELGEIFTASIKVSYSREWSFSETKTDEVRQEIAPRKKVNIYASKQKSRVNGTWEIHFGSRYYGHYYWYVNGSVEGQTKGQAWDIRSEQVNAVC</sequence>
<evidence type="ECO:0000256" key="2">
    <source>
        <dbReference type="ARBA" id="ARBA00023136"/>
    </source>
</evidence>
<reference evidence="6" key="1">
    <citation type="submission" date="2016-10" db="EMBL/GenBank/DDBJ databases">
        <authorList>
            <person name="Varghese N."/>
            <person name="Submissions S."/>
        </authorList>
    </citation>
    <scope>NUCLEOTIDE SEQUENCE [LARGE SCALE GENOMIC DNA]</scope>
    <source>
        <strain evidence="6">DSM 44437</strain>
    </source>
</reference>
<accession>A0A1H9RIR9</accession>
<evidence type="ECO:0000256" key="1">
    <source>
        <dbReference type="ARBA" id="ARBA00004442"/>
    </source>
</evidence>
<organism evidence="5 6">
    <name type="scientific">Lentzea albida</name>
    <dbReference type="NCBI Taxonomy" id="65499"/>
    <lineage>
        <taxon>Bacteria</taxon>
        <taxon>Bacillati</taxon>
        <taxon>Actinomycetota</taxon>
        <taxon>Actinomycetes</taxon>
        <taxon>Pseudonocardiales</taxon>
        <taxon>Pseudonocardiaceae</taxon>
        <taxon>Lentzea</taxon>
    </lineage>
</organism>
<keyword evidence="3" id="KW-0998">Cell outer membrane</keyword>
<dbReference type="InterPro" id="IPR036942">
    <property type="entry name" value="Beta-barrel_TonB_sf"/>
</dbReference>
<comment type="subcellular location">
    <subcellularLocation>
        <location evidence="1">Cell outer membrane</location>
    </subcellularLocation>
</comment>
<dbReference type="Gene3D" id="2.40.170.20">
    <property type="entry name" value="TonB-dependent receptor, beta-barrel domain"/>
    <property type="match status" value="1"/>
</dbReference>
<dbReference type="AlphaFoldDB" id="A0A1H9RIR9"/>
<dbReference type="GO" id="GO:0009279">
    <property type="term" value="C:cell outer membrane"/>
    <property type="evidence" value="ECO:0007669"/>
    <property type="project" value="UniProtKB-SubCell"/>
</dbReference>
<evidence type="ECO:0000256" key="4">
    <source>
        <dbReference type="SAM" id="SignalP"/>
    </source>
</evidence>
<proteinExistence type="predicted"/>
<dbReference type="Proteomes" id="UP000199503">
    <property type="component" value="Unassembled WGS sequence"/>
</dbReference>
<dbReference type="STRING" id="65499.SAMN04488000_111137"/>
<evidence type="ECO:0008006" key="7">
    <source>
        <dbReference type="Google" id="ProtNLM"/>
    </source>
</evidence>
<feature type="signal peptide" evidence="4">
    <location>
        <begin position="1"/>
        <end position="24"/>
    </location>
</feature>
<keyword evidence="2" id="KW-0472">Membrane</keyword>
<gene>
    <name evidence="5" type="ORF">SAMN04488000_111137</name>
</gene>
<dbReference type="RefSeq" id="WP_089920553.1">
    <property type="nucleotide sequence ID" value="NZ_FOFV01000011.1"/>
</dbReference>
<keyword evidence="4" id="KW-0732">Signal</keyword>
<evidence type="ECO:0000256" key="3">
    <source>
        <dbReference type="ARBA" id="ARBA00023237"/>
    </source>
</evidence>
<dbReference type="OrthoDB" id="5124470at2"/>
<evidence type="ECO:0000313" key="5">
    <source>
        <dbReference type="EMBL" id="SER72636.1"/>
    </source>
</evidence>